<dbReference type="PROSITE" id="PS50157">
    <property type="entry name" value="ZINC_FINGER_C2H2_2"/>
    <property type="match status" value="3"/>
</dbReference>
<dbReference type="EMBL" id="ML995477">
    <property type="protein sequence ID" value="KAF2145767.1"/>
    <property type="molecule type" value="Genomic_DNA"/>
</dbReference>
<keyword evidence="5" id="KW-0862">Zinc</keyword>
<name>A0A6A6BSG8_9PEZI</name>
<comment type="subcellular location">
    <subcellularLocation>
        <location evidence="1">Nucleus</location>
    </subcellularLocation>
</comment>
<dbReference type="PANTHER" id="PTHR19818:SF139">
    <property type="entry name" value="PAIR-RULE PROTEIN ODD-PAIRED"/>
    <property type="match status" value="1"/>
</dbReference>
<dbReference type="GeneID" id="54297396"/>
<dbReference type="InterPro" id="IPR036236">
    <property type="entry name" value="Znf_C2H2_sf"/>
</dbReference>
<feature type="domain" description="C2H2-type" evidence="9">
    <location>
        <begin position="475"/>
        <end position="502"/>
    </location>
</feature>
<dbReference type="GO" id="GO:0008270">
    <property type="term" value="F:zinc ion binding"/>
    <property type="evidence" value="ECO:0007669"/>
    <property type="project" value="UniProtKB-KW"/>
</dbReference>
<dbReference type="SMART" id="SM00355">
    <property type="entry name" value="ZnF_C2H2"/>
    <property type="match status" value="6"/>
</dbReference>
<keyword evidence="2" id="KW-0479">Metal-binding</keyword>
<dbReference type="SUPFAM" id="SSF57667">
    <property type="entry name" value="beta-beta-alpha zinc fingers"/>
    <property type="match status" value="2"/>
</dbReference>
<dbReference type="InterPro" id="IPR013087">
    <property type="entry name" value="Znf_C2H2_type"/>
</dbReference>
<keyword evidence="11" id="KW-1185">Reference proteome</keyword>
<gene>
    <name evidence="10" type="ORF">K452DRAFT_284145</name>
</gene>
<dbReference type="GO" id="GO:0000978">
    <property type="term" value="F:RNA polymerase II cis-regulatory region sequence-specific DNA binding"/>
    <property type="evidence" value="ECO:0007669"/>
    <property type="project" value="TreeGrafter"/>
</dbReference>
<feature type="domain" description="C2H2-type" evidence="9">
    <location>
        <begin position="534"/>
        <end position="562"/>
    </location>
</feature>
<evidence type="ECO:0000313" key="10">
    <source>
        <dbReference type="EMBL" id="KAF2145767.1"/>
    </source>
</evidence>
<evidence type="ECO:0000259" key="9">
    <source>
        <dbReference type="PROSITE" id="PS50157"/>
    </source>
</evidence>
<evidence type="ECO:0000256" key="5">
    <source>
        <dbReference type="ARBA" id="ARBA00022833"/>
    </source>
</evidence>
<dbReference type="InterPro" id="IPR050329">
    <property type="entry name" value="GLI_C2H2-zinc-finger"/>
</dbReference>
<dbReference type="Proteomes" id="UP000799438">
    <property type="component" value="Unassembled WGS sequence"/>
</dbReference>
<sequence length="637" mass="69857">MRSHSPDQLAGSKRDFSSCDSRPLSPSKKPFLTLDLNNSDECSIANCVNPQHLHKDFFPPDCPAQHCLRQCDNLPPTQHCSAPCYDDDACAHLQLCEDPDCQEPQCFDDHCNVDACTSPGCQTPADCHGDTVCLEPPCPQGSSCEQTNCIPPSHVDDPILQSLYNDLDGHGQGCHWASQVLPHQDQGMPYHGHGHGSGQTIPLCSNDYLSTDPACSMSGQAFQNCFYPSDCNLMQYNHINNCGYGAPTCYGPLIQTCNGGVPTHEQFGNPQQNVLGQCVSNPGVSQRQILMRHAPPSSSRTVGCTPNPGNVAASSASSAINFNFNYFSHRDCFEQPKLTDHLDSCGTSLPLHSSNKKAGVGLGRGTEAIKFKSEPTIDTEISSTSEASMAPLFVEGSVHVCSWVILEDDGKQCPLLCNKTFGSSKDLAEHMKDCHTEGKDGKYCCQWQGCTSGTDFKQSGKLARHFAIHSKYKRFQCEWCEKSFNTAQTLENHTNTHTGSRPHRCQYPGCEYAAATGTQLKGHINGKHKQEKRFQCKLCSFCCTDSSNLTKHENGVHGVKEYRCLHPGCDFDKTSEWSTIRKHFKETGHCADLLESNSAAQKKYKKAAVVKDQAGVMANGRRAPISRNRTKRSESDA</sequence>
<dbReference type="PROSITE" id="PS00028">
    <property type="entry name" value="ZINC_FINGER_C2H2_1"/>
    <property type="match status" value="3"/>
</dbReference>
<dbReference type="GO" id="GO:0005634">
    <property type="term" value="C:nucleus"/>
    <property type="evidence" value="ECO:0007669"/>
    <property type="project" value="UniProtKB-SubCell"/>
</dbReference>
<keyword evidence="3" id="KW-0677">Repeat</keyword>
<evidence type="ECO:0000256" key="2">
    <source>
        <dbReference type="ARBA" id="ARBA00022723"/>
    </source>
</evidence>
<feature type="domain" description="C2H2-type" evidence="9">
    <location>
        <begin position="411"/>
        <end position="440"/>
    </location>
</feature>
<dbReference type="GO" id="GO:0000981">
    <property type="term" value="F:DNA-binding transcription factor activity, RNA polymerase II-specific"/>
    <property type="evidence" value="ECO:0007669"/>
    <property type="project" value="TreeGrafter"/>
</dbReference>
<proteinExistence type="predicted"/>
<dbReference type="Pfam" id="PF00096">
    <property type="entry name" value="zf-C2H2"/>
    <property type="match status" value="2"/>
</dbReference>
<accession>A0A6A6BSG8</accession>
<protein>
    <recommendedName>
        <fullName evidence="9">C2H2-type domain-containing protein</fullName>
    </recommendedName>
</protein>
<dbReference type="FunFam" id="3.30.160.60:FF:000145">
    <property type="entry name" value="Zinc finger protein 574"/>
    <property type="match status" value="1"/>
</dbReference>
<dbReference type="Gene3D" id="3.30.160.60">
    <property type="entry name" value="Classic Zinc Finger"/>
    <property type="match status" value="3"/>
</dbReference>
<evidence type="ECO:0000256" key="8">
    <source>
        <dbReference type="SAM" id="MobiDB-lite"/>
    </source>
</evidence>
<dbReference type="PANTHER" id="PTHR19818">
    <property type="entry name" value="ZINC FINGER PROTEIN ZIC AND GLI"/>
    <property type="match status" value="1"/>
</dbReference>
<feature type="region of interest" description="Disordered" evidence="8">
    <location>
        <begin position="1"/>
        <end position="24"/>
    </location>
</feature>
<feature type="region of interest" description="Disordered" evidence="8">
    <location>
        <begin position="618"/>
        <end position="637"/>
    </location>
</feature>
<evidence type="ECO:0000256" key="3">
    <source>
        <dbReference type="ARBA" id="ARBA00022737"/>
    </source>
</evidence>
<dbReference type="RefSeq" id="XP_033401479.1">
    <property type="nucleotide sequence ID" value="XM_033539900.1"/>
</dbReference>
<evidence type="ECO:0000256" key="4">
    <source>
        <dbReference type="ARBA" id="ARBA00022771"/>
    </source>
</evidence>
<evidence type="ECO:0000313" key="11">
    <source>
        <dbReference type="Proteomes" id="UP000799438"/>
    </source>
</evidence>
<reference evidence="10" key="1">
    <citation type="journal article" date="2020" name="Stud. Mycol.">
        <title>101 Dothideomycetes genomes: a test case for predicting lifestyles and emergence of pathogens.</title>
        <authorList>
            <person name="Haridas S."/>
            <person name="Albert R."/>
            <person name="Binder M."/>
            <person name="Bloem J."/>
            <person name="Labutti K."/>
            <person name="Salamov A."/>
            <person name="Andreopoulos B."/>
            <person name="Baker S."/>
            <person name="Barry K."/>
            <person name="Bills G."/>
            <person name="Bluhm B."/>
            <person name="Cannon C."/>
            <person name="Castanera R."/>
            <person name="Culley D."/>
            <person name="Daum C."/>
            <person name="Ezra D."/>
            <person name="Gonzalez J."/>
            <person name="Henrissat B."/>
            <person name="Kuo A."/>
            <person name="Liang C."/>
            <person name="Lipzen A."/>
            <person name="Lutzoni F."/>
            <person name="Magnuson J."/>
            <person name="Mondo S."/>
            <person name="Nolan M."/>
            <person name="Ohm R."/>
            <person name="Pangilinan J."/>
            <person name="Park H.-J."/>
            <person name="Ramirez L."/>
            <person name="Alfaro M."/>
            <person name="Sun H."/>
            <person name="Tritt A."/>
            <person name="Yoshinaga Y."/>
            <person name="Zwiers L.-H."/>
            <person name="Turgeon B."/>
            <person name="Goodwin S."/>
            <person name="Spatafora J."/>
            <person name="Crous P."/>
            <person name="Grigoriev I."/>
        </authorList>
    </citation>
    <scope>NUCLEOTIDE SEQUENCE</scope>
    <source>
        <strain evidence="10">CBS 121167</strain>
    </source>
</reference>
<keyword evidence="4 7" id="KW-0863">Zinc-finger</keyword>
<evidence type="ECO:0000256" key="7">
    <source>
        <dbReference type="PROSITE-ProRule" id="PRU00042"/>
    </source>
</evidence>
<organism evidence="10 11">
    <name type="scientific">Aplosporella prunicola CBS 121167</name>
    <dbReference type="NCBI Taxonomy" id="1176127"/>
    <lineage>
        <taxon>Eukaryota</taxon>
        <taxon>Fungi</taxon>
        <taxon>Dikarya</taxon>
        <taxon>Ascomycota</taxon>
        <taxon>Pezizomycotina</taxon>
        <taxon>Dothideomycetes</taxon>
        <taxon>Dothideomycetes incertae sedis</taxon>
        <taxon>Botryosphaeriales</taxon>
        <taxon>Aplosporellaceae</taxon>
        <taxon>Aplosporella</taxon>
    </lineage>
</organism>
<keyword evidence="6" id="KW-0539">Nucleus</keyword>
<dbReference type="OrthoDB" id="3437960at2759"/>
<evidence type="ECO:0000256" key="1">
    <source>
        <dbReference type="ARBA" id="ARBA00004123"/>
    </source>
</evidence>
<evidence type="ECO:0000256" key="6">
    <source>
        <dbReference type="ARBA" id="ARBA00023242"/>
    </source>
</evidence>
<dbReference type="GO" id="GO:0045944">
    <property type="term" value="P:positive regulation of transcription by RNA polymerase II"/>
    <property type="evidence" value="ECO:0007669"/>
    <property type="project" value="UniProtKB-ARBA"/>
</dbReference>
<dbReference type="AlphaFoldDB" id="A0A6A6BSG8"/>